<dbReference type="EMBL" id="AP023092">
    <property type="protein sequence ID" value="BCE34077.1"/>
    <property type="molecule type" value="Genomic_DNA"/>
</dbReference>
<gene>
    <name evidence="6" type="ORF">XF2B_78460</name>
</gene>
<evidence type="ECO:0000256" key="4">
    <source>
        <dbReference type="ARBA" id="ARBA00023172"/>
    </source>
</evidence>
<dbReference type="Gene3D" id="3.30.160.390">
    <property type="entry name" value="Integrase, DNA-binding domain"/>
    <property type="match status" value="1"/>
</dbReference>
<feature type="domain" description="Tyr recombinase" evidence="5">
    <location>
        <begin position="222"/>
        <end position="398"/>
    </location>
</feature>
<dbReference type="InterPro" id="IPR002104">
    <property type="entry name" value="Integrase_catalytic"/>
</dbReference>
<dbReference type="InterPro" id="IPR025166">
    <property type="entry name" value="Integrase_DNA_bind_dom"/>
</dbReference>
<evidence type="ECO:0000256" key="3">
    <source>
        <dbReference type="ARBA" id="ARBA00023125"/>
    </source>
</evidence>
<keyword evidence="3" id="KW-0238">DNA-binding</keyword>
<name>A0A809Y235_9BRAD</name>
<dbReference type="SUPFAM" id="SSF56349">
    <property type="entry name" value="DNA breaking-rejoining enzymes"/>
    <property type="match status" value="1"/>
</dbReference>
<dbReference type="PROSITE" id="PS51898">
    <property type="entry name" value="TYR_RECOMBINASE"/>
    <property type="match status" value="1"/>
</dbReference>
<dbReference type="Pfam" id="PF13356">
    <property type="entry name" value="Arm-DNA-bind_3"/>
    <property type="match status" value="1"/>
</dbReference>
<comment type="similarity">
    <text evidence="1">Belongs to the 'phage' integrase family.</text>
</comment>
<dbReference type="GO" id="GO:0006310">
    <property type="term" value="P:DNA recombination"/>
    <property type="evidence" value="ECO:0007669"/>
    <property type="project" value="UniProtKB-KW"/>
</dbReference>
<reference evidence="6" key="1">
    <citation type="submission" date="2020-05" db="EMBL/GenBank/DDBJ databases">
        <title>Complete genome sequence of Bradyrhizobium diazoefficiens XF2 isolated from soybean nodule.</title>
        <authorList>
            <person name="Noda R."/>
            <person name="Kakizaki K."/>
            <person name="Minamisawa K."/>
        </authorList>
    </citation>
    <scope>NUCLEOTIDE SEQUENCE</scope>
    <source>
        <strain evidence="6">XF2</strain>
    </source>
</reference>
<dbReference type="InterPro" id="IPR038488">
    <property type="entry name" value="Integrase_DNA-bd_sf"/>
</dbReference>
<evidence type="ECO:0000256" key="1">
    <source>
        <dbReference type="ARBA" id="ARBA00008857"/>
    </source>
</evidence>
<dbReference type="InterPro" id="IPR011010">
    <property type="entry name" value="DNA_brk_join_enz"/>
</dbReference>
<dbReference type="InterPro" id="IPR013762">
    <property type="entry name" value="Integrase-like_cat_sf"/>
</dbReference>
<dbReference type="Gene3D" id="1.10.150.130">
    <property type="match status" value="1"/>
</dbReference>
<dbReference type="PANTHER" id="PTHR30629">
    <property type="entry name" value="PROPHAGE INTEGRASE"/>
    <property type="match status" value="1"/>
</dbReference>
<protein>
    <submittedName>
        <fullName evidence="6">Integrase</fullName>
    </submittedName>
</protein>
<organism evidence="6">
    <name type="scientific">Bradyrhizobium diazoefficiens</name>
    <dbReference type="NCBI Taxonomy" id="1355477"/>
    <lineage>
        <taxon>Bacteria</taxon>
        <taxon>Pseudomonadati</taxon>
        <taxon>Pseudomonadota</taxon>
        <taxon>Alphaproteobacteria</taxon>
        <taxon>Hyphomicrobiales</taxon>
        <taxon>Nitrobacteraceae</taxon>
        <taxon>Bradyrhizobium</taxon>
    </lineage>
</organism>
<dbReference type="GO" id="GO:0015074">
    <property type="term" value="P:DNA integration"/>
    <property type="evidence" value="ECO:0007669"/>
    <property type="project" value="UniProtKB-KW"/>
</dbReference>
<dbReference type="InterPro" id="IPR010998">
    <property type="entry name" value="Integrase_recombinase_N"/>
</dbReference>
<dbReference type="PANTHER" id="PTHR30629:SF2">
    <property type="entry name" value="PROPHAGE INTEGRASE INTS-RELATED"/>
    <property type="match status" value="1"/>
</dbReference>
<sequence length="435" mass="49997">MSEDTSDGPKAKASRKQRLSDTWISRYKPTLPQEDWFDTGCTDLVLRISYGGAKTFRVRYRDDGGKTRYHSIGRWNPDKFDVDAARQRARKFDPATECKRRGKDLPEDQAWWLSATFEQVIEKYITEVVAHFRTSSETARCYRRYVVPALGSKTFVDLKKTDAGLLRRTMRTENGPRQADIIFALIRSICFWVEDEEVIDGYESPLRYRPKRRGKNKRKSGGRERVLDDDELRMMWQAATQMGGLYGGLVRLLLLTAQRRQCLATAKWSEIVDGVWYIREEDGEAKGTGQVLRLPPLALQILNGLPRIDGCDFIFGVEHNDEFKPFNSFSQRRDEMMELLPRPMPRWTLHDLRRTARTRMEDIGIDMQTGEVVLGHALPGVKRTYIRSSFAEKRADALLRLSEHIAQIVGLPPDQGKPSSPIVTNVVPLSRAKRS</sequence>
<dbReference type="InterPro" id="IPR050808">
    <property type="entry name" value="Phage_Integrase"/>
</dbReference>
<accession>A0A809Y235</accession>
<keyword evidence="2" id="KW-0229">DNA integration</keyword>
<proteinExistence type="inferred from homology"/>
<evidence type="ECO:0000313" key="6">
    <source>
        <dbReference type="EMBL" id="BCE34077.1"/>
    </source>
</evidence>
<evidence type="ECO:0000259" key="5">
    <source>
        <dbReference type="PROSITE" id="PS51898"/>
    </source>
</evidence>
<dbReference type="Gene3D" id="1.10.443.10">
    <property type="entry name" value="Intergrase catalytic core"/>
    <property type="match status" value="1"/>
</dbReference>
<evidence type="ECO:0000256" key="2">
    <source>
        <dbReference type="ARBA" id="ARBA00022908"/>
    </source>
</evidence>
<dbReference type="GO" id="GO:0003677">
    <property type="term" value="F:DNA binding"/>
    <property type="evidence" value="ECO:0007669"/>
    <property type="project" value="UniProtKB-KW"/>
</dbReference>
<dbReference type="AlphaFoldDB" id="A0A809Y235"/>
<keyword evidence="4" id="KW-0233">DNA recombination</keyword>